<dbReference type="Pfam" id="PF07690">
    <property type="entry name" value="MFS_1"/>
    <property type="match status" value="2"/>
</dbReference>
<organism evidence="8 9">
    <name type="scientific">Yinghuangia soli</name>
    <dbReference type="NCBI Taxonomy" id="2908204"/>
    <lineage>
        <taxon>Bacteria</taxon>
        <taxon>Bacillati</taxon>
        <taxon>Actinomycetota</taxon>
        <taxon>Actinomycetes</taxon>
        <taxon>Kitasatosporales</taxon>
        <taxon>Streptomycetaceae</taxon>
        <taxon>Yinghuangia</taxon>
    </lineage>
</organism>
<sequence length="445" mass="46647">MTQTSLEARDGVDPPSTAPGAAPSAGGRDRIAPLYFTLPFANVALWLVWMGAGSFLIPIQVMGITGDTDPDALKNASAIGAALAAIGNPLFGQLSDRTRSRFGRRTPWVLACAGMAALALIGQAKADSILMLGLTWGTVQFILNGYQAGITAAMPDRVPPAKYGIFSGLIGLASPIAILLTAFVIGGVDMSRLGGDGVLGGFGGKFTGANGYYLLAGAVVLGALVFAFVSPEPSSKGMAVEKFVLKDFLAGFWVSPRKYPDFAWAFLSRFGVMTGYFITLIYSYFMLIDYVKVPEEDVNPVTGYLLVVSAAATIVASLVIGKVADRVRKVKPFVLASGIASGISLMIPLWWPTVGGLTAFNIANGFAFGMYMAVDMALITQVLPNNRDAGKDMGIINIANAAPQVAAPFVAAWIVDAAGYEGMFWTAGLIGIAGALFVIKVKDVK</sequence>
<feature type="region of interest" description="Disordered" evidence="5">
    <location>
        <begin position="1"/>
        <end position="25"/>
    </location>
</feature>
<feature type="domain" description="Major facilitator superfamily (MFS) profile" evidence="7">
    <location>
        <begin position="263"/>
        <end position="445"/>
    </location>
</feature>
<dbReference type="PANTHER" id="PTHR23528:SF1">
    <property type="entry name" value="MAJOR FACILITATOR SUPERFAMILY (MFS) PROFILE DOMAIN-CONTAINING PROTEIN"/>
    <property type="match status" value="1"/>
</dbReference>
<dbReference type="PROSITE" id="PS50850">
    <property type="entry name" value="MFS"/>
    <property type="match status" value="1"/>
</dbReference>
<feature type="transmembrane region" description="Helical" evidence="6">
    <location>
        <begin position="77"/>
        <end position="94"/>
    </location>
</feature>
<feature type="transmembrane region" description="Helical" evidence="6">
    <location>
        <begin position="333"/>
        <end position="351"/>
    </location>
</feature>
<feature type="transmembrane region" description="Helical" evidence="6">
    <location>
        <begin position="363"/>
        <end position="383"/>
    </location>
</feature>
<evidence type="ECO:0000256" key="6">
    <source>
        <dbReference type="SAM" id="Phobius"/>
    </source>
</evidence>
<dbReference type="Proteomes" id="UP001165378">
    <property type="component" value="Unassembled WGS sequence"/>
</dbReference>
<evidence type="ECO:0000256" key="3">
    <source>
        <dbReference type="ARBA" id="ARBA00022989"/>
    </source>
</evidence>
<reference evidence="8" key="1">
    <citation type="submission" date="2022-01" db="EMBL/GenBank/DDBJ databases">
        <title>Genome-Based Taxonomic Classification of the Phylum Actinobacteria.</title>
        <authorList>
            <person name="Gao Y."/>
        </authorList>
    </citation>
    <scope>NUCLEOTIDE SEQUENCE</scope>
    <source>
        <strain evidence="8">KLBMP 8922</strain>
    </source>
</reference>
<evidence type="ECO:0000256" key="5">
    <source>
        <dbReference type="SAM" id="MobiDB-lite"/>
    </source>
</evidence>
<feature type="transmembrane region" description="Helical" evidence="6">
    <location>
        <begin position="422"/>
        <end position="439"/>
    </location>
</feature>
<dbReference type="PANTHER" id="PTHR23528">
    <property type="match status" value="1"/>
</dbReference>
<feature type="transmembrane region" description="Helical" evidence="6">
    <location>
        <begin position="301"/>
        <end position="321"/>
    </location>
</feature>
<name>A0AA41U4K1_9ACTN</name>
<dbReference type="InterPro" id="IPR036259">
    <property type="entry name" value="MFS_trans_sf"/>
</dbReference>
<dbReference type="CDD" id="cd06174">
    <property type="entry name" value="MFS"/>
    <property type="match status" value="1"/>
</dbReference>
<feature type="transmembrane region" description="Helical" evidence="6">
    <location>
        <begin position="106"/>
        <end position="124"/>
    </location>
</feature>
<evidence type="ECO:0000256" key="1">
    <source>
        <dbReference type="ARBA" id="ARBA00004651"/>
    </source>
</evidence>
<dbReference type="GO" id="GO:0022857">
    <property type="term" value="F:transmembrane transporter activity"/>
    <property type="evidence" value="ECO:0007669"/>
    <property type="project" value="InterPro"/>
</dbReference>
<gene>
    <name evidence="8" type="ORF">LZ495_18080</name>
</gene>
<evidence type="ECO:0000313" key="9">
    <source>
        <dbReference type="Proteomes" id="UP001165378"/>
    </source>
</evidence>
<evidence type="ECO:0000259" key="7">
    <source>
        <dbReference type="PROSITE" id="PS50850"/>
    </source>
</evidence>
<feature type="compositionally biased region" description="Low complexity" evidence="5">
    <location>
        <begin position="14"/>
        <end position="25"/>
    </location>
</feature>
<accession>A0AA41U4K1</accession>
<evidence type="ECO:0000256" key="4">
    <source>
        <dbReference type="ARBA" id="ARBA00023136"/>
    </source>
</evidence>
<keyword evidence="2 6" id="KW-0812">Transmembrane</keyword>
<evidence type="ECO:0000256" key="2">
    <source>
        <dbReference type="ARBA" id="ARBA00022692"/>
    </source>
</evidence>
<comment type="subcellular location">
    <subcellularLocation>
        <location evidence="1">Cell membrane</location>
        <topology evidence="1">Multi-pass membrane protein</topology>
    </subcellularLocation>
</comment>
<dbReference type="EMBL" id="JAKFHA010000009">
    <property type="protein sequence ID" value="MCF2529109.1"/>
    <property type="molecule type" value="Genomic_DNA"/>
</dbReference>
<keyword evidence="4 6" id="KW-0472">Membrane</keyword>
<evidence type="ECO:0000313" key="8">
    <source>
        <dbReference type="EMBL" id="MCF2529109.1"/>
    </source>
</evidence>
<proteinExistence type="predicted"/>
<dbReference type="RefSeq" id="WP_235053273.1">
    <property type="nucleotide sequence ID" value="NZ_JAKFHA010000009.1"/>
</dbReference>
<feature type="transmembrane region" description="Helical" evidence="6">
    <location>
        <begin position="211"/>
        <end position="229"/>
    </location>
</feature>
<feature type="transmembrane region" description="Helical" evidence="6">
    <location>
        <begin position="130"/>
        <end position="153"/>
    </location>
</feature>
<protein>
    <submittedName>
        <fullName evidence="8">MFS transporter</fullName>
    </submittedName>
</protein>
<dbReference type="GO" id="GO:0005886">
    <property type="term" value="C:plasma membrane"/>
    <property type="evidence" value="ECO:0007669"/>
    <property type="project" value="UniProtKB-SubCell"/>
</dbReference>
<keyword evidence="9" id="KW-1185">Reference proteome</keyword>
<dbReference type="Gene3D" id="1.20.1250.20">
    <property type="entry name" value="MFS general substrate transporter like domains"/>
    <property type="match status" value="2"/>
</dbReference>
<dbReference type="AlphaFoldDB" id="A0AA41U4K1"/>
<dbReference type="InterPro" id="IPR011701">
    <property type="entry name" value="MFS"/>
</dbReference>
<feature type="transmembrane region" description="Helical" evidence="6">
    <location>
        <begin position="34"/>
        <end position="57"/>
    </location>
</feature>
<feature type="transmembrane region" description="Helical" evidence="6">
    <location>
        <begin position="165"/>
        <end position="185"/>
    </location>
</feature>
<feature type="transmembrane region" description="Helical" evidence="6">
    <location>
        <begin position="262"/>
        <end position="285"/>
    </location>
</feature>
<dbReference type="InterPro" id="IPR020846">
    <property type="entry name" value="MFS_dom"/>
</dbReference>
<dbReference type="SUPFAM" id="SSF103473">
    <property type="entry name" value="MFS general substrate transporter"/>
    <property type="match status" value="1"/>
</dbReference>
<feature type="transmembrane region" description="Helical" evidence="6">
    <location>
        <begin position="395"/>
        <end position="416"/>
    </location>
</feature>
<comment type="caution">
    <text evidence="8">The sequence shown here is derived from an EMBL/GenBank/DDBJ whole genome shotgun (WGS) entry which is preliminary data.</text>
</comment>
<keyword evidence="3 6" id="KW-1133">Transmembrane helix</keyword>